<dbReference type="InterPro" id="IPR011009">
    <property type="entry name" value="Kinase-like_dom_sf"/>
</dbReference>
<name>A0AAN9EAN4_CROPI</name>
<dbReference type="SMART" id="SM00220">
    <property type="entry name" value="S_TKc"/>
    <property type="match status" value="1"/>
</dbReference>
<evidence type="ECO:0000256" key="4">
    <source>
        <dbReference type="ARBA" id="ARBA00022729"/>
    </source>
</evidence>
<dbReference type="PROSITE" id="PS50927">
    <property type="entry name" value="BULB_LECTIN"/>
    <property type="match status" value="1"/>
</dbReference>
<dbReference type="SUPFAM" id="SSF56112">
    <property type="entry name" value="Protein kinase-like (PK-like)"/>
    <property type="match status" value="1"/>
</dbReference>
<reference evidence="17 18" key="1">
    <citation type="submission" date="2024-01" db="EMBL/GenBank/DDBJ databases">
        <title>The genomes of 5 underutilized Papilionoideae crops provide insights into root nodulation and disease resistanc.</title>
        <authorList>
            <person name="Yuan L."/>
        </authorList>
    </citation>
    <scope>NUCLEOTIDE SEQUENCE [LARGE SCALE GENOMIC DNA]</scope>
    <source>
        <strain evidence="17">ZHUSHIDOU_FW_LH</strain>
        <tissue evidence="17">Leaf</tissue>
    </source>
</reference>
<keyword evidence="6" id="KW-0418">Kinase</keyword>
<evidence type="ECO:0000256" key="1">
    <source>
        <dbReference type="ARBA" id="ARBA00012513"/>
    </source>
</evidence>
<keyword evidence="12" id="KW-0812">Transmembrane</keyword>
<sequence length="577" mass="64642">MRAFTNILLFFLFCLFTFSTTAFADTLTATQTLRTNQTLLSKDQTFALGFFTGSNSNLYLGIWYKNTTPDRTIVWVANRDNPLNNSSGFLKFGDSGNIVLVNDDSGNSSNTIWFSNQTSAKNPVLQLLDSGNLVIKEANSDDPSKYLWQSFDQPSDTLLPGMKVGQNLDTGLETHLTSWRVTGQDPSTGDYLSRLNYHGLPEMFIFNKNQTVYRTGFSPKNQQAWDLRDGSGGCVRNKELECQSDKFLLVQSVKLPESGKAFVNRSMTLLECEALCQRNCSCTAYANADIRNGGSGCVMWIGELIDMRQYSEGIGGQDLYVRLAASDVGGSNKKSNTAMIVGIILSAIVIFLGLLGIYLIRRRRKLRSILNENTEQRGSFHRSQELLNNEVIFSSQMDDLELPMFDFKTITMATDNFSEANKLGEGGFGSVYKVGKGNRQLLDWKRRFNIICGIAKGLLYLHYDSRFRIIHRDLKTSNILLDKEMNPKISDFGMARMFHTDQTEANTLRVVGTYGYMSPEYAMDGNFSVKSDVFSFGVIVLEIVTGKKNRGFYYSNDELNLLGNVCERNSLSNSSAT</sequence>
<dbReference type="Gene3D" id="1.10.510.10">
    <property type="entry name" value="Transferase(Phosphotransferase) domain 1"/>
    <property type="match status" value="1"/>
</dbReference>
<feature type="chain" id="PRO_5042901846" description="non-specific serine/threonine protein kinase" evidence="13">
    <location>
        <begin position="25"/>
        <end position="577"/>
    </location>
</feature>
<keyword evidence="2" id="KW-0723">Serine/threonine-protein kinase</keyword>
<evidence type="ECO:0000313" key="17">
    <source>
        <dbReference type="EMBL" id="KAK7246625.1"/>
    </source>
</evidence>
<dbReference type="InterPro" id="IPR001480">
    <property type="entry name" value="Bulb-type_lectin_dom"/>
</dbReference>
<dbReference type="CDD" id="cd00028">
    <property type="entry name" value="B_lectin"/>
    <property type="match status" value="1"/>
</dbReference>
<dbReference type="Proteomes" id="UP001372338">
    <property type="component" value="Unassembled WGS sequence"/>
</dbReference>
<gene>
    <name evidence="17" type="ORF">RIF29_41495</name>
</gene>
<evidence type="ECO:0000313" key="18">
    <source>
        <dbReference type="Proteomes" id="UP001372338"/>
    </source>
</evidence>
<keyword evidence="4 13" id="KW-0732">Signal</keyword>
<feature type="signal peptide" evidence="13">
    <location>
        <begin position="1"/>
        <end position="24"/>
    </location>
</feature>
<dbReference type="FunFam" id="2.90.10.10:FF:000029">
    <property type="entry name" value="G-type lectin S-receptor-like serine/threonine-protein kinase"/>
    <property type="match status" value="1"/>
</dbReference>
<dbReference type="InterPro" id="IPR036426">
    <property type="entry name" value="Bulb-type_lectin_dom_sf"/>
</dbReference>
<dbReference type="PROSITE" id="PS50948">
    <property type="entry name" value="PAN"/>
    <property type="match status" value="1"/>
</dbReference>
<dbReference type="Pfam" id="PF08276">
    <property type="entry name" value="PAN_2"/>
    <property type="match status" value="1"/>
</dbReference>
<dbReference type="SMART" id="SM00108">
    <property type="entry name" value="B_lectin"/>
    <property type="match status" value="1"/>
</dbReference>
<dbReference type="EMBL" id="JAYWIO010000008">
    <property type="protein sequence ID" value="KAK7246625.1"/>
    <property type="molecule type" value="Genomic_DNA"/>
</dbReference>
<evidence type="ECO:0000256" key="3">
    <source>
        <dbReference type="ARBA" id="ARBA00022679"/>
    </source>
</evidence>
<evidence type="ECO:0000256" key="9">
    <source>
        <dbReference type="ARBA" id="ARBA00023180"/>
    </source>
</evidence>
<dbReference type="AlphaFoldDB" id="A0AAN9EAN4"/>
<evidence type="ECO:0000256" key="11">
    <source>
        <dbReference type="ARBA" id="ARBA00048679"/>
    </source>
</evidence>
<dbReference type="Gene3D" id="3.30.200.20">
    <property type="entry name" value="Phosphorylase Kinase, domain 1"/>
    <property type="match status" value="1"/>
</dbReference>
<evidence type="ECO:0000259" key="14">
    <source>
        <dbReference type="PROSITE" id="PS50011"/>
    </source>
</evidence>
<proteinExistence type="predicted"/>
<keyword evidence="3" id="KW-0808">Transferase</keyword>
<protein>
    <recommendedName>
        <fullName evidence="1">non-specific serine/threonine protein kinase</fullName>
        <ecNumber evidence="1">2.7.11.1</ecNumber>
    </recommendedName>
</protein>
<keyword evidence="7" id="KW-0067">ATP-binding</keyword>
<evidence type="ECO:0000256" key="10">
    <source>
        <dbReference type="ARBA" id="ARBA00047899"/>
    </source>
</evidence>
<dbReference type="InterPro" id="IPR003609">
    <property type="entry name" value="Pan_app"/>
</dbReference>
<dbReference type="PANTHER" id="PTHR32444">
    <property type="entry name" value="BULB-TYPE LECTIN DOMAIN-CONTAINING PROTEIN"/>
    <property type="match status" value="1"/>
</dbReference>
<evidence type="ECO:0000256" key="12">
    <source>
        <dbReference type="SAM" id="Phobius"/>
    </source>
</evidence>
<comment type="catalytic activity">
    <reaction evidence="11">
        <text>L-seryl-[protein] + ATP = O-phospho-L-seryl-[protein] + ADP + H(+)</text>
        <dbReference type="Rhea" id="RHEA:17989"/>
        <dbReference type="Rhea" id="RHEA-COMP:9863"/>
        <dbReference type="Rhea" id="RHEA-COMP:11604"/>
        <dbReference type="ChEBI" id="CHEBI:15378"/>
        <dbReference type="ChEBI" id="CHEBI:29999"/>
        <dbReference type="ChEBI" id="CHEBI:30616"/>
        <dbReference type="ChEBI" id="CHEBI:83421"/>
        <dbReference type="ChEBI" id="CHEBI:456216"/>
        <dbReference type="EC" id="2.7.11.1"/>
    </reaction>
</comment>
<comment type="catalytic activity">
    <reaction evidence="10">
        <text>L-threonyl-[protein] + ATP = O-phospho-L-threonyl-[protein] + ADP + H(+)</text>
        <dbReference type="Rhea" id="RHEA:46608"/>
        <dbReference type="Rhea" id="RHEA-COMP:11060"/>
        <dbReference type="Rhea" id="RHEA-COMP:11605"/>
        <dbReference type="ChEBI" id="CHEBI:15378"/>
        <dbReference type="ChEBI" id="CHEBI:30013"/>
        <dbReference type="ChEBI" id="CHEBI:30616"/>
        <dbReference type="ChEBI" id="CHEBI:61977"/>
        <dbReference type="ChEBI" id="CHEBI:456216"/>
        <dbReference type="EC" id="2.7.11.1"/>
    </reaction>
</comment>
<dbReference type="Gene3D" id="2.90.10.10">
    <property type="entry name" value="Bulb-type lectin domain"/>
    <property type="match status" value="1"/>
</dbReference>
<keyword evidence="18" id="KW-1185">Reference proteome</keyword>
<evidence type="ECO:0000256" key="8">
    <source>
        <dbReference type="ARBA" id="ARBA00023157"/>
    </source>
</evidence>
<dbReference type="FunFam" id="1.10.510.10:FF:001023">
    <property type="entry name" value="Os07g0541700 protein"/>
    <property type="match status" value="1"/>
</dbReference>
<evidence type="ECO:0000256" key="7">
    <source>
        <dbReference type="ARBA" id="ARBA00022840"/>
    </source>
</evidence>
<dbReference type="CDD" id="cd01098">
    <property type="entry name" value="PAN_AP_plant"/>
    <property type="match status" value="1"/>
</dbReference>
<dbReference type="GO" id="GO:0004674">
    <property type="term" value="F:protein serine/threonine kinase activity"/>
    <property type="evidence" value="ECO:0007669"/>
    <property type="project" value="UniProtKB-KW"/>
</dbReference>
<dbReference type="Pfam" id="PF00069">
    <property type="entry name" value="Pkinase"/>
    <property type="match status" value="1"/>
</dbReference>
<feature type="domain" description="Apple" evidence="16">
    <location>
        <begin position="242"/>
        <end position="324"/>
    </location>
</feature>
<evidence type="ECO:0000256" key="5">
    <source>
        <dbReference type="ARBA" id="ARBA00022741"/>
    </source>
</evidence>
<dbReference type="Pfam" id="PF01453">
    <property type="entry name" value="B_lectin"/>
    <property type="match status" value="1"/>
</dbReference>
<comment type="caution">
    <text evidence="17">The sequence shown here is derived from an EMBL/GenBank/DDBJ whole genome shotgun (WGS) entry which is preliminary data.</text>
</comment>
<feature type="domain" description="Protein kinase" evidence="14">
    <location>
        <begin position="304"/>
        <end position="577"/>
    </location>
</feature>
<dbReference type="EC" id="2.7.11.1" evidence="1"/>
<keyword evidence="8" id="KW-1015">Disulfide bond</keyword>
<dbReference type="SMART" id="SM00473">
    <property type="entry name" value="PAN_AP"/>
    <property type="match status" value="1"/>
</dbReference>
<dbReference type="PROSITE" id="PS50011">
    <property type="entry name" value="PROTEIN_KINASE_DOM"/>
    <property type="match status" value="1"/>
</dbReference>
<evidence type="ECO:0000256" key="13">
    <source>
        <dbReference type="SAM" id="SignalP"/>
    </source>
</evidence>
<feature type="transmembrane region" description="Helical" evidence="12">
    <location>
        <begin position="338"/>
        <end position="360"/>
    </location>
</feature>
<keyword evidence="12" id="KW-0472">Membrane</keyword>
<dbReference type="InterPro" id="IPR000719">
    <property type="entry name" value="Prot_kinase_dom"/>
</dbReference>
<evidence type="ECO:0000259" key="16">
    <source>
        <dbReference type="PROSITE" id="PS50948"/>
    </source>
</evidence>
<evidence type="ECO:0000256" key="2">
    <source>
        <dbReference type="ARBA" id="ARBA00022527"/>
    </source>
</evidence>
<evidence type="ECO:0000259" key="15">
    <source>
        <dbReference type="PROSITE" id="PS50927"/>
    </source>
</evidence>
<accession>A0AAN9EAN4</accession>
<keyword evidence="9" id="KW-0325">Glycoprotein</keyword>
<dbReference type="PANTHER" id="PTHR32444:SF89">
    <property type="entry name" value="S GLYCOPROTEIN"/>
    <property type="match status" value="1"/>
</dbReference>
<dbReference type="InterPro" id="IPR008271">
    <property type="entry name" value="Ser/Thr_kinase_AS"/>
</dbReference>
<organism evidence="17 18">
    <name type="scientific">Crotalaria pallida</name>
    <name type="common">Smooth rattlebox</name>
    <name type="synonym">Crotalaria striata</name>
    <dbReference type="NCBI Taxonomy" id="3830"/>
    <lineage>
        <taxon>Eukaryota</taxon>
        <taxon>Viridiplantae</taxon>
        <taxon>Streptophyta</taxon>
        <taxon>Embryophyta</taxon>
        <taxon>Tracheophyta</taxon>
        <taxon>Spermatophyta</taxon>
        <taxon>Magnoliopsida</taxon>
        <taxon>eudicotyledons</taxon>
        <taxon>Gunneridae</taxon>
        <taxon>Pentapetalae</taxon>
        <taxon>rosids</taxon>
        <taxon>fabids</taxon>
        <taxon>Fabales</taxon>
        <taxon>Fabaceae</taxon>
        <taxon>Papilionoideae</taxon>
        <taxon>50 kb inversion clade</taxon>
        <taxon>genistoids sensu lato</taxon>
        <taxon>core genistoids</taxon>
        <taxon>Crotalarieae</taxon>
        <taxon>Crotalaria</taxon>
    </lineage>
</organism>
<keyword evidence="12" id="KW-1133">Transmembrane helix</keyword>
<dbReference type="PROSITE" id="PS00108">
    <property type="entry name" value="PROTEIN_KINASE_ST"/>
    <property type="match status" value="1"/>
</dbReference>
<dbReference type="SUPFAM" id="SSF51110">
    <property type="entry name" value="alpha-D-mannose-specific plant lectins"/>
    <property type="match status" value="1"/>
</dbReference>
<keyword evidence="5" id="KW-0547">Nucleotide-binding</keyword>
<feature type="domain" description="Bulb-type lectin" evidence="15">
    <location>
        <begin position="24"/>
        <end position="148"/>
    </location>
</feature>
<dbReference type="GO" id="GO:0005524">
    <property type="term" value="F:ATP binding"/>
    <property type="evidence" value="ECO:0007669"/>
    <property type="project" value="UniProtKB-KW"/>
</dbReference>
<evidence type="ECO:0000256" key="6">
    <source>
        <dbReference type="ARBA" id="ARBA00022777"/>
    </source>
</evidence>